<accession>A0AAW1ATN1</accession>
<keyword evidence="3" id="KW-1185">Reference proteome</keyword>
<protein>
    <submittedName>
        <fullName evidence="2">Ubiquitinyl hydrolase 1</fullName>
    </submittedName>
</protein>
<name>A0AAW1ATN1_CROAD</name>
<proteinExistence type="predicted"/>
<feature type="region of interest" description="Disordered" evidence="1">
    <location>
        <begin position="105"/>
        <end position="228"/>
    </location>
</feature>
<reference evidence="2 3" key="1">
    <citation type="journal article" date="2024" name="Proc. Natl. Acad. Sci. U.S.A.">
        <title>The genetic regulatory architecture and epigenomic basis for age-related changes in rattlesnake venom.</title>
        <authorList>
            <person name="Hogan M.P."/>
            <person name="Holding M.L."/>
            <person name="Nystrom G.S."/>
            <person name="Colston T.J."/>
            <person name="Bartlett D.A."/>
            <person name="Mason A.J."/>
            <person name="Ellsworth S.A."/>
            <person name="Rautsaw R.M."/>
            <person name="Lawrence K.C."/>
            <person name="Strickland J.L."/>
            <person name="He B."/>
            <person name="Fraser P."/>
            <person name="Margres M.J."/>
            <person name="Gilbert D.M."/>
            <person name="Gibbs H.L."/>
            <person name="Parkinson C.L."/>
            <person name="Rokyta D.R."/>
        </authorList>
    </citation>
    <scope>NUCLEOTIDE SEQUENCE [LARGE SCALE GENOMIC DNA]</scope>
    <source>
        <strain evidence="2">DRR0105</strain>
    </source>
</reference>
<feature type="region of interest" description="Disordered" evidence="1">
    <location>
        <begin position="277"/>
        <end position="322"/>
    </location>
</feature>
<feature type="region of interest" description="Disordered" evidence="1">
    <location>
        <begin position="38"/>
        <end position="90"/>
    </location>
</feature>
<evidence type="ECO:0000256" key="1">
    <source>
        <dbReference type="SAM" id="MobiDB-lite"/>
    </source>
</evidence>
<organism evidence="2 3">
    <name type="scientific">Crotalus adamanteus</name>
    <name type="common">Eastern diamondback rattlesnake</name>
    <dbReference type="NCBI Taxonomy" id="8729"/>
    <lineage>
        <taxon>Eukaryota</taxon>
        <taxon>Metazoa</taxon>
        <taxon>Chordata</taxon>
        <taxon>Craniata</taxon>
        <taxon>Vertebrata</taxon>
        <taxon>Euteleostomi</taxon>
        <taxon>Lepidosauria</taxon>
        <taxon>Squamata</taxon>
        <taxon>Bifurcata</taxon>
        <taxon>Unidentata</taxon>
        <taxon>Episquamata</taxon>
        <taxon>Toxicofera</taxon>
        <taxon>Serpentes</taxon>
        <taxon>Colubroidea</taxon>
        <taxon>Viperidae</taxon>
        <taxon>Crotalinae</taxon>
        <taxon>Crotalus</taxon>
    </lineage>
</organism>
<comment type="caution">
    <text evidence="2">The sequence shown here is derived from an EMBL/GenBank/DDBJ whole genome shotgun (WGS) entry which is preliminary data.</text>
</comment>
<gene>
    <name evidence="2" type="ORF">NXF25_016375</name>
</gene>
<evidence type="ECO:0000313" key="3">
    <source>
        <dbReference type="Proteomes" id="UP001474421"/>
    </source>
</evidence>
<dbReference type="Proteomes" id="UP001474421">
    <property type="component" value="Unassembled WGS sequence"/>
</dbReference>
<keyword evidence="2" id="KW-0378">Hydrolase</keyword>
<sequence length="402" mass="41816">MSPPAAGCCHVTGFKVENWKQNLRVIYQCFVWSGSAEARKRKQPRRASSPHGASSCRPRSRGAPFPPPLLQPPGRASSPHGASSSLPRGAGPAGRPFLLLSCSRRASSPHGLGQGGKEGGLLPLLARPPPQGKVFPPLPPSPQQEQQPRRVCSPHGVSSSSALPFAKGPVPRGAPPPLPRSISRRVSSPHGLEEEEEKRGSASSPPPQRGQFLGAQPPTPLPCNRSSNSSTPGVFLVLMVWGKEGGEKGSLLFLLLLLLLALEGRRTFPESGGWRARLEEEEEEGKWEGRAGALGPKSAPGLPRLAGGSARPRRAGLSSLISPPPARGRGFRQFRPWVPWVACVCGGRGGLGVGEERAGGGRGAVGGEGVAPRLGPLWGAAAAGPACFPAAGGSRPGLPTTQ</sequence>
<evidence type="ECO:0000313" key="2">
    <source>
        <dbReference type="EMBL" id="KAK9393113.1"/>
    </source>
</evidence>
<dbReference type="GO" id="GO:0016787">
    <property type="term" value="F:hydrolase activity"/>
    <property type="evidence" value="ECO:0007669"/>
    <property type="project" value="UniProtKB-KW"/>
</dbReference>
<dbReference type="AlphaFoldDB" id="A0AAW1ATN1"/>
<feature type="compositionally biased region" description="Pro residues" evidence="1">
    <location>
        <begin position="126"/>
        <end position="142"/>
    </location>
</feature>
<dbReference type="EMBL" id="JAOTOJ010000014">
    <property type="protein sequence ID" value="KAK9393113.1"/>
    <property type="molecule type" value="Genomic_DNA"/>
</dbReference>